<dbReference type="Gene3D" id="3.40.50.1110">
    <property type="entry name" value="SGNH hydrolase"/>
    <property type="match status" value="1"/>
</dbReference>
<sequence>MKKSNTPRTGIYRILSLLLLALSFCYALWLGVAPRQQLETLASQRYTKWAQDWAKAQDPIEINLNRELLPSTFPGPLDTWAQGKRHSLLLDFEVEPGDYTLRLLFFDIHEAAPPKLSLKLNKQKPVLVQLKPGSGRPAPYADLNPGLTVNIPLKINKSKNQLVITNLQGSWAAPARLRLTQGYEFSPAKLGYTLFTDPISLGILLLGLAGFIFFGHATRHSPGQALASVALLGITCLICLLLAELGFRAYLIKIPQARRLSVQKNMAAQDLKGMNYSFGSMISPNPDMEITYQLKPNLEGNFAGKKLRTNSQNMRGKEVALKAQSGVFRLMGLGDSVFFGWGVEEDQTALVRAGLELAERLKRPVEALNLSCPSYNTSVEVAVYRKKGRKFKPQAVVLCFVENDFEPPSMMFEPVRLWTMEKSYIHEQLRRRLALAWRDAGSESEEFFTTQRKNQAERQGKSLNKKWRDRLEAYYSRMAGEKAVAAALDDLAKMLKEDKIPGLVVYAPNRLAPLDAKTKFVLDSADRSGLLILDMTQVYRNWFKKNQGTMQSRMWVHPKDPHPNELGHSLMGEAIAEKLIHHVRD</sequence>
<dbReference type="GO" id="GO:0016788">
    <property type="term" value="F:hydrolase activity, acting on ester bonds"/>
    <property type="evidence" value="ECO:0007669"/>
    <property type="project" value="UniProtKB-ARBA"/>
</dbReference>
<evidence type="ECO:0008006" key="4">
    <source>
        <dbReference type="Google" id="ProtNLM"/>
    </source>
</evidence>
<keyword evidence="3" id="KW-1185">Reference proteome</keyword>
<keyword evidence="1" id="KW-0472">Membrane</keyword>
<reference evidence="2 3" key="1">
    <citation type="submission" date="2013-11" db="EMBL/GenBank/DDBJ databases">
        <title>Metagenomic analysis of a methanogenic consortium involved in long chain n-alkane degradation.</title>
        <authorList>
            <person name="Davidova I.A."/>
            <person name="Callaghan A.V."/>
            <person name="Wawrik B."/>
            <person name="Pruitt S."/>
            <person name="Marks C."/>
            <person name="Duncan K.E."/>
            <person name="Suflita J.M."/>
        </authorList>
    </citation>
    <scope>NUCLEOTIDE SEQUENCE [LARGE SCALE GENOMIC DNA]</scope>
    <source>
        <strain evidence="2 3">SPR</strain>
    </source>
</reference>
<dbReference type="RefSeq" id="WP_044351391.1">
    <property type="nucleotide sequence ID" value="NZ_AZAC01000038.1"/>
</dbReference>
<keyword evidence="1" id="KW-0812">Transmembrane</keyword>
<dbReference type="EMBL" id="AZAC01000038">
    <property type="protein sequence ID" value="KIX11916.1"/>
    <property type="molecule type" value="Genomic_DNA"/>
</dbReference>
<name>A0A0D2J889_9BACT</name>
<dbReference type="SUPFAM" id="SSF52266">
    <property type="entry name" value="SGNH hydrolase"/>
    <property type="match status" value="1"/>
</dbReference>
<proteinExistence type="predicted"/>
<keyword evidence="1" id="KW-1133">Transmembrane helix</keyword>
<evidence type="ECO:0000256" key="1">
    <source>
        <dbReference type="SAM" id="Phobius"/>
    </source>
</evidence>
<feature type="transmembrane region" description="Helical" evidence="1">
    <location>
        <begin position="229"/>
        <end position="251"/>
    </location>
</feature>
<evidence type="ECO:0000313" key="2">
    <source>
        <dbReference type="EMBL" id="KIX11916.1"/>
    </source>
</evidence>
<dbReference type="STRING" id="1429043.X474_22035"/>
<organism evidence="2 3">
    <name type="scientific">Dethiosulfatarculus sandiegensis</name>
    <dbReference type="NCBI Taxonomy" id="1429043"/>
    <lineage>
        <taxon>Bacteria</taxon>
        <taxon>Pseudomonadati</taxon>
        <taxon>Thermodesulfobacteriota</taxon>
        <taxon>Desulfarculia</taxon>
        <taxon>Desulfarculales</taxon>
        <taxon>Desulfarculaceae</taxon>
        <taxon>Dethiosulfatarculus</taxon>
    </lineage>
</organism>
<dbReference type="InterPro" id="IPR036514">
    <property type="entry name" value="SGNH_hydro_sf"/>
</dbReference>
<dbReference type="AlphaFoldDB" id="A0A0D2J889"/>
<evidence type="ECO:0000313" key="3">
    <source>
        <dbReference type="Proteomes" id="UP000032233"/>
    </source>
</evidence>
<comment type="caution">
    <text evidence="2">The sequence shown here is derived from an EMBL/GenBank/DDBJ whole genome shotgun (WGS) entry which is preliminary data.</text>
</comment>
<dbReference type="OrthoDB" id="5455948at2"/>
<accession>A0A0D2J889</accession>
<gene>
    <name evidence="2" type="ORF">X474_22035</name>
</gene>
<dbReference type="Proteomes" id="UP000032233">
    <property type="component" value="Unassembled WGS sequence"/>
</dbReference>
<protein>
    <recommendedName>
        <fullName evidence="4">SGNH hydrolase-type esterase domain-containing protein</fullName>
    </recommendedName>
</protein>
<dbReference type="InParanoid" id="A0A0D2J889"/>
<feature type="transmembrane region" description="Helical" evidence="1">
    <location>
        <begin position="199"/>
        <end position="217"/>
    </location>
</feature>